<evidence type="ECO:0000259" key="1">
    <source>
        <dbReference type="Pfam" id="PF13452"/>
    </source>
</evidence>
<dbReference type="EMBL" id="JACHJW010000001">
    <property type="protein sequence ID" value="MBB4956467.1"/>
    <property type="molecule type" value="Genomic_DNA"/>
</dbReference>
<accession>A0A7W7SKI4</accession>
<dbReference type="SUPFAM" id="SSF54637">
    <property type="entry name" value="Thioesterase/thiol ester dehydrase-isomerase"/>
    <property type="match status" value="1"/>
</dbReference>
<dbReference type="Gene3D" id="3.10.129.10">
    <property type="entry name" value="Hotdog Thioesterase"/>
    <property type="match status" value="1"/>
</dbReference>
<protein>
    <submittedName>
        <fullName evidence="2">Acyl dehydratase</fullName>
    </submittedName>
</protein>
<gene>
    <name evidence="2" type="ORF">FHR38_000200</name>
</gene>
<proteinExistence type="predicted"/>
<dbReference type="Proteomes" id="UP000578819">
    <property type="component" value="Unassembled WGS sequence"/>
</dbReference>
<reference evidence="2 3" key="1">
    <citation type="submission" date="2020-08" db="EMBL/GenBank/DDBJ databases">
        <title>Sequencing the genomes of 1000 actinobacteria strains.</title>
        <authorList>
            <person name="Klenk H.-P."/>
        </authorList>
    </citation>
    <scope>NUCLEOTIDE SEQUENCE [LARGE SCALE GENOMIC DNA]</scope>
    <source>
        <strain evidence="2 3">DSM 45886</strain>
    </source>
</reference>
<organism evidence="2 3">
    <name type="scientific">Micromonospora polyrhachis</name>
    <dbReference type="NCBI Taxonomy" id="1282883"/>
    <lineage>
        <taxon>Bacteria</taxon>
        <taxon>Bacillati</taxon>
        <taxon>Actinomycetota</taxon>
        <taxon>Actinomycetes</taxon>
        <taxon>Micromonosporales</taxon>
        <taxon>Micromonosporaceae</taxon>
        <taxon>Micromonospora</taxon>
    </lineage>
</organism>
<evidence type="ECO:0000313" key="3">
    <source>
        <dbReference type="Proteomes" id="UP000578819"/>
    </source>
</evidence>
<dbReference type="InterPro" id="IPR029069">
    <property type="entry name" value="HotDog_dom_sf"/>
</dbReference>
<sequence>MSGPERSGGDAVGLLTDELRALLGTRKVYTAPEPLGAAAGRYFGMAVGDDNPLYSDAEFARAQGLPGVTAPPTLICETNQYANLPMDRDGYAGHSWHLNVPGTRQVRGGNSYTFHRRVRPDDVITATWEIHDLTEKQTRTGVDMLVVSSRATYTNQDGELLAVNEETIILVSLDGAA</sequence>
<dbReference type="InterPro" id="IPR039569">
    <property type="entry name" value="FAS1-like_DH_region"/>
</dbReference>
<dbReference type="CDD" id="cd03441">
    <property type="entry name" value="R_hydratase_like"/>
    <property type="match status" value="1"/>
</dbReference>
<dbReference type="AlphaFoldDB" id="A0A7W7SKI4"/>
<keyword evidence="3" id="KW-1185">Reference proteome</keyword>
<evidence type="ECO:0000313" key="2">
    <source>
        <dbReference type="EMBL" id="MBB4956467.1"/>
    </source>
</evidence>
<dbReference type="RefSeq" id="WP_221448868.1">
    <property type="nucleotide sequence ID" value="NZ_JACHJW010000001.1"/>
</dbReference>
<comment type="caution">
    <text evidence="2">The sequence shown here is derived from an EMBL/GenBank/DDBJ whole genome shotgun (WGS) entry which is preliminary data.</text>
</comment>
<feature type="domain" description="FAS1-like dehydratase" evidence="1">
    <location>
        <begin position="33"/>
        <end position="162"/>
    </location>
</feature>
<name>A0A7W7SKI4_9ACTN</name>
<dbReference type="Pfam" id="PF13452">
    <property type="entry name" value="FAS1_DH_region"/>
    <property type="match status" value="1"/>
</dbReference>